<sequence length="1034" mass="115595">MNVISDILCDTSSIMAPQNFKETLFRNKIISQNIAPNQGSSLHLLGSSQIPAVERPMTSTNHTNLDIYNTQNQIHMSSNMPTGFDASNDVSVFSDSFPEIVPSWLTNDFMKTSESLSSPGILSNVPDIYPSRQNEHLEMLDLGFSPELTSHDVTSNELNPTCMTEGQKLLMELPIQRFSSSDPLLISSFNGINEMNTMHYQKFKQNPPQIPDNQMMNSVLPCESDLLHLPLHSNLTDQCLTTTSSPSMMSNSQSQSHPVDVCDKLPHINLNNLDSFLGNESALSEIQLLPQNFPNVDMPGEVNCNQSNQSCLTSCVPESHGMPCETGAFLNPNAAPIRPPTQDISVQVSESTLNENLLENQCFSCSQVNPNSAIDIVQCYKCKFCDYINIHKCAIENHINTIHSKPQNVLPVTKNNLSSSSPSSVVSSSSIPITESNQMRVSESNLAAITTAVVLPLNASINNVVVSLPNNIIQNAENYQCMNCNKVFSHAISYKSHSMSCHNLNPESTQNNFVQSAENLQCIKCGKLFSDAIIYATHLVTDHNIDPKSVLISNQSIASGYSSNSSQIQTISGIYNSNVVLKYLNNNPKSDAKQSMQTKKRSVLIPKNGISPNLNNSIINSKGAHVEGTVGNDNLNTSHPDIINSKSNSKPKLLPKRTEDPTPKSNTKKANNEISSSGGSEKQISSHKIAWQKKFQRELGSYICEFKGCNVRFRIFDNLEYHSKCHASGGSFACPECGCTFEKWGGLAGHLWRNHKNDMELHACDQCPFRTHSLSRLENIHKKIHLDECLFLCDTCGKKFKNGKQMRNHRAIHFNKPNVKSSVSRDFKCKVCSNHFVSKVLLRHHLDAVHNIKPKSYACNFCEYASHRRFTFDMHMRKHTGEKPFKCDQCDYCTSDHNSLRRHKMTHSGEKKYKCPYCPYSAIQASTFKSHLKKHPGHNDLMFSCNICTFRTLKEETFFQHMKDHESLNLLEKVNSLNEMNSTEDTFPLAEAMDITLSNGDNNLIPYLNKDRTMQSFFNNLGVNMVSVCQESAT</sequence>
<protein>
    <submittedName>
        <fullName evidence="8">Zinc finger protein 62</fullName>
    </submittedName>
</protein>
<evidence type="ECO:0000256" key="4">
    <source>
        <dbReference type="ARBA" id="ARBA00022833"/>
    </source>
</evidence>
<dbReference type="PROSITE" id="PS00028">
    <property type="entry name" value="ZINC_FINGER_C2H2_1"/>
    <property type="match status" value="6"/>
</dbReference>
<dbReference type="PROSITE" id="PS50157">
    <property type="entry name" value="ZINC_FINGER_C2H2_2"/>
    <property type="match status" value="7"/>
</dbReference>
<feature type="compositionally biased region" description="Low complexity" evidence="6">
    <location>
        <begin position="642"/>
        <end position="652"/>
    </location>
</feature>
<keyword evidence="3 5" id="KW-0863">Zinc-finger</keyword>
<keyword evidence="1" id="KW-0479">Metal-binding</keyword>
<feature type="compositionally biased region" description="Low complexity" evidence="6">
    <location>
        <begin position="673"/>
        <end position="683"/>
    </location>
</feature>
<organism evidence="8 9">
    <name type="scientific">Araneus ventricosus</name>
    <name type="common">Orbweaver spider</name>
    <name type="synonym">Epeira ventricosa</name>
    <dbReference type="NCBI Taxonomy" id="182803"/>
    <lineage>
        <taxon>Eukaryota</taxon>
        <taxon>Metazoa</taxon>
        <taxon>Ecdysozoa</taxon>
        <taxon>Arthropoda</taxon>
        <taxon>Chelicerata</taxon>
        <taxon>Arachnida</taxon>
        <taxon>Araneae</taxon>
        <taxon>Araneomorphae</taxon>
        <taxon>Entelegynae</taxon>
        <taxon>Araneoidea</taxon>
        <taxon>Araneidae</taxon>
        <taxon>Araneus</taxon>
    </lineage>
</organism>
<dbReference type="AlphaFoldDB" id="A0A4Y2IND4"/>
<feature type="domain" description="C2H2-type" evidence="7">
    <location>
        <begin position="913"/>
        <end position="940"/>
    </location>
</feature>
<evidence type="ECO:0000256" key="6">
    <source>
        <dbReference type="SAM" id="MobiDB-lite"/>
    </source>
</evidence>
<dbReference type="SMART" id="SM00355">
    <property type="entry name" value="ZnF_C2H2"/>
    <property type="match status" value="12"/>
</dbReference>
<evidence type="ECO:0000313" key="8">
    <source>
        <dbReference type="EMBL" id="GBM79318.1"/>
    </source>
</evidence>
<name>A0A4Y2IND4_ARAVE</name>
<evidence type="ECO:0000313" key="9">
    <source>
        <dbReference type="Proteomes" id="UP000499080"/>
    </source>
</evidence>
<feature type="region of interest" description="Disordered" evidence="6">
    <location>
        <begin position="629"/>
        <end position="686"/>
    </location>
</feature>
<evidence type="ECO:0000256" key="3">
    <source>
        <dbReference type="ARBA" id="ARBA00022771"/>
    </source>
</evidence>
<keyword evidence="2" id="KW-0677">Repeat</keyword>
<dbReference type="Pfam" id="PF00096">
    <property type="entry name" value="zf-C2H2"/>
    <property type="match status" value="1"/>
</dbReference>
<dbReference type="SUPFAM" id="SSF57667">
    <property type="entry name" value="beta-beta-alpha zinc fingers"/>
    <property type="match status" value="5"/>
</dbReference>
<feature type="domain" description="C2H2-type" evidence="7">
    <location>
        <begin position="857"/>
        <end position="884"/>
    </location>
</feature>
<dbReference type="EMBL" id="BGPR01002816">
    <property type="protein sequence ID" value="GBM79318.1"/>
    <property type="molecule type" value="Genomic_DNA"/>
</dbReference>
<dbReference type="FunFam" id="3.30.160.60:FF:000882">
    <property type="entry name" value="Predicted gene, 21060"/>
    <property type="match status" value="1"/>
</dbReference>
<evidence type="ECO:0000259" key="7">
    <source>
        <dbReference type="PROSITE" id="PS50157"/>
    </source>
</evidence>
<dbReference type="GO" id="GO:0008270">
    <property type="term" value="F:zinc ion binding"/>
    <property type="evidence" value="ECO:0007669"/>
    <property type="project" value="UniProtKB-KW"/>
</dbReference>
<gene>
    <name evidence="8" type="primary">ZFP62_0</name>
    <name evidence="8" type="ORF">AVEN_104860_1</name>
</gene>
<comment type="caution">
    <text evidence="8">The sequence shown here is derived from an EMBL/GenBank/DDBJ whole genome shotgun (WGS) entry which is preliminary data.</text>
</comment>
<feature type="domain" description="C2H2-type" evidence="7">
    <location>
        <begin position="827"/>
        <end position="855"/>
    </location>
</feature>
<dbReference type="InterPro" id="IPR036236">
    <property type="entry name" value="Znf_C2H2_sf"/>
</dbReference>
<dbReference type="PANTHER" id="PTHR24379:SF121">
    <property type="entry name" value="C2H2-TYPE DOMAIN-CONTAINING PROTEIN"/>
    <property type="match status" value="1"/>
</dbReference>
<keyword evidence="9" id="KW-1185">Reference proteome</keyword>
<evidence type="ECO:0000256" key="1">
    <source>
        <dbReference type="ARBA" id="ARBA00022723"/>
    </source>
</evidence>
<dbReference type="Gene3D" id="3.30.160.60">
    <property type="entry name" value="Classic Zinc Finger"/>
    <property type="match status" value="6"/>
</dbReference>
<feature type="domain" description="C2H2-type" evidence="7">
    <location>
        <begin position="479"/>
        <end position="507"/>
    </location>
</feature>
<feature type="domain" description="C2H2-type" evidence="7">
    <location>
        <begin position="791"/>
        <end position="818"/>
    </location>
</feature>
<evidence type="ECO:0000256" key="2">
    <source>
        <dbReference type="ARBA" id="ARBA00022737"/>
    </source>
</evidence>
<keyword evidence="4" id="KW-0862">Zinc</keyword>
<evidence type="ECO:0000256" key="5">
    <source>
        <dbReference type="PROSITE-ProRule" id="PRU00042"/>
    </source>
</evidence>
<dbReference type="PANTHER" id="PTHR24379">
    <property type="entry name" value="KRAB AND ZINC FINGER DOMAIN-CONTAINING"/>
    <property type="match status" value="1"/>
</dbReference>
<reference evidence="8 9" key="1">
    <citation type="journal article" date="2019" name="Sci. Rep.">
        <title>Orb-weaving spider Araneus ventricosus genome elucidates the spidroin gene catalogue.</title>
        <authorList>
            <person name="Kono N."/>
            <person name="Nakamura H."/>
            <person name="Ohtoshi R."/>
            <person name="Moran D.A.P."/>
            <person name="Shinohara A."/>
            <person name="Yoshida Y."/>
            <person name="Fujiwara M."/>
            <person name="Mori M."/>
            <person name="Tomita M."/>
            <person name="Arakawa K."/>
        </authorList>
    </citation>
    <scope>NUCLEOTIDE SEQUENCE [LARGE SCALE GENOMIC DNA]</scope>
</reference>
<feature type="domain" description="C2H2-type" evidence="7">
    <location>
        <begin position="885"/>
        <end position="912"/>
    </location>
</feature>
<feature type="domain" description="C2H2-type" evidence="7">
    <location>
        <begin position="732"/>
        <end position="760"/>
    </location>
</feature>
<proteinExistence type="predicted"/>
<dbReference type="Proteomes" id="UP000499080">
    <property type="component" value="Unassembled WGS sequence"/>
</dbReference>
<feature type="region of interest" description="Disordered" evidence="6">
    <location>
        <begin position="589"/>
        <end position="608"/>
    </location>
</feature>
<dbReference type="InterPro" id="IPR013087">
    <property type="entry name" value="Znf_C2H2_type"/>
</dbReference>
<accession>A0A4Y2IND4</accession>
<dbReference type="OrthoDB" id="5876240at2759"/>